<evidence type="ECO:0000313" key="8">
    <source>
        <dbReference type="Proteomes" id="UP000789595"/>
    </source>
</evidence>
<dbReference type="CDD" id="cd20393">
    <property type="entry name" value="Tudor_SGF29_rpt1"/>
    <property type="match status" value="1"/>
</dbReference>
<proteinExistence type="predicted"/>
<evidence type="ECO:0000256" key="2">
    <source>
        <dbReference type="ARBA" id="ARBA00023015"/>
    </source>
</evidence>
<dbReference type="PANTHER" id="PTHR21539:SF0">
    <property type="entry name" value="SAGA-ASSOCIATED FACTOR 29"/>
    <property type="match status" value="1"/>
</dbReference>
<gene>
    <name evidence="7" type="ORF">PECAL_3P07610</name>
</gene>
<dbReference type="InterPro" id="IPR036388">
    <property type="entry name" value="WH-like_DNA-bd_sf"/>
</dbReference>
<dbReference type="CDD" id="cd20394">
    <property type="entry name" value="Tudor_SGF29_rpt2"/>
    <property type="match status" value="1"/>
</dbReference>
<keyword evidence="2" id="KW-0805">Transcription regulation</keyword>
<name>A0A8J2SEZ6_9STRA</name>
<protein>
    <recommendedName>
        <fullName evidence="6">SGF29 C-terminal domain-containing protein</fullName>
    </recommendedName>
</protein>
<reference evidence="7" key="1">
    <citation type="submission" date="2021-11" db="EMBL/GenBank/DDBJ databases">
        <authorList>
            <consortium name="Genoscope - CEA"/>
            <person name="William W."/>
        </authorList>
    </citation>
    <scope>NUCLEOTIDE SEQUENCE</scope>
</reference>
<evidence type="ECO:0000256" key="1">
    <source>
        <dbReference type="ARBA" id="ARBA00004123"/>
    </source>
</evidence>
<dbReference type="PROSITE" id="PS51518">
    <property type="entry name" value="SGF29_C"/>
    <property type="match status" value="1"/>
</dbReference>
<evidence type="ECO:0000313" key="7">
    <source>
        <dbReference type="EMBL" id="CAH0370850.1"/>
    </source>
</evidence>
<feature type="domain" description="SGF29 C-terminal" evidence="6">
    <location>
        <begin position="365"/>
        <end position="504"/>
    </location>
</feature>
<dbReference type="Gene3D" id="6.10.160.20">
    <property type="match status" value="1"/>
</dbReference>
<dbReference type="InterPro" id="IPR010750">
    <property type="entry name" value="SGF29_tudor-like_dom"/>
</dbReference>
<accession>A0A8J2SEZ6</accession>
<evidence type="ECO:0000256" key="5">
    <source>
        <dbReference type="SAM" id="MobiDB-lite"/>
    </source>
</evidence>
<evidence type="ECO:0000259" key="6">
    <source>
        <dbReference type="PROSITE" id="PS51518"/>
    </source>
</evidence>
<dbReference type="GO" id="GO:0000124">
    <property type="term" value="C:SAGA complex"/>
    <property type="evidence" value="ECO:0007669"/>
    <property type="project" value="InterPro"/>
</dbReference>
<dbReference type="InterPro" id="IPR047287">
    <property type="entry name" value="Tudor_SGF29_rpt2"/>
</dbReference>
<dbReference type="AlphaFoldDB" id="A0A8J2SEZ6"/>
<dbReference type="PANTHER" id="PTHR21539">
    <property type="entry name" value="SAGA-ASSOCIATED FACTOR 29"/>
    <property type="match status" value="1"/>
</dbReference>
<dbReference type="InterPro" id="IPR037802">
    <property type="entry name" value="SGF29"/>
</dbReference>
<dbReference type="EMBL" id="CAKKNE010000003">
    <property type="protein sequence ID" value="CAH0370850.1"/>
    <property type="molecule type" value="Genomic_DNA"/>
</dbReference>
<dbReference type="InterPro" id="IPR025718">
    <property type="entry name" value="SAP30_Sin3-bd"/>
</dbReference>
<comment type="subcellular location">
    <subcellularLocation>
        <location evidence="1">Nucleus</location>
    </subcellularLocation>
</comment>
<dbReference type="Pfam" id="PF07039">
    <property type="entry name" value="SGF29_Tudor"/>
    <property type="match status" value="1"/>
</dbReference>
<feature type="compositionally biased region" description="Pro residues" evidence="5">
    <location>
        <begin position="505"/>
        <end position="517"/>
    </location>
</feature>
<feature type="region of interest" description="Disordered" evidence="5">
    <location>
        <begin position="18"/>
        <end position="41"/>
    </location>
</feature>
<sequence length="642" mass="71609">MARHRRGARRRALAVLSSASALQCPQPPRRRTVRFSDATPPEAETVVEEAVVEPQMVAAPVETPEERAARDEDGPLKEFDWDAHLARIEADDEEARAAAAEEERQALAGGDEYLADDLDQLQPEPVVDDEPEFLKPRWDEVDPADVDFRNPPASRGATWSRIHIKSDWWQFEDGERLKTEEGWERFDHRGYSVPEGLFEPTLEFTYGKLDLDVVERIRPAMDILSGCSLLEAADGIVRIKYMGPARNRVGVEAYATGLVGDLYPEMTSLKFEARFVSDYLDGSSAHAMDGYPSTLGIDFRKLGPEALRTYVNRYRLDAAPDAPDSELAKVVAKHFEATPVDEEAIVARFFEHLDDVDAARAGENDTGVARVHEQVAAKVSTTDENGSWILASVVRYDATSDAYAVQDEDDQKILELPASRIRRLGVADDNLDELQKGERVVAIFPETTSFYRAMVSKAPKRGPGGSPPREVVLKFEDDEDDSGRTPHRRVSLRYVLRERPQAKAPRPPPRPRPPPQPKNTEPQPATAALPTPRPPQGQAWADKASGGAPADADVAARPGGATYSDMIAHALKKLPDEHGDFKDICKVIEQDFFEQLNWKLESDLRKTPVWKSSVRKILYSNARFRHNLPAADKNIFTFSAYA</sequence>
<dbReference type="GO" id="GO:0005634">
    <property type="term" value="C:nucleus"/>
    <property type="evidence" value="ECO:0007669"/>
    <property type="project" value="UniProtKB-SubCell"/>
</dbReference>
<dbReference type="Proteomes" id="UP000789595">
    <property type="component" value="Unassembled WGS sequence"/>
</dbReference>
<dbReference type="OrthoDB" id="5411773at2759"/>
<dbReference type="InterPro" id="IPR038291">
    <property type="entry name" value="SAP30_C_sf"/>
</dbReference>
<evidence type="ECO:0000256" key="4">
    <source>
        <dbReference type="ARBA" id="ARBA00023242"/>
    </source>
</evidence>
<feature type="compositionally biased region" description="Low complexity" evidence="5">
    <location>
        <begin position="518"/>
        <end position="530"/>
    </location>
</feature>
<dbReference type="Gene3D" id="2.30.30.140">
    <property type="match status" value="2"/>
</dbReference>
<feature type="region of interest" description="Disordered" evidence="5">
    <location>
        <begin position="455"/>
        <end position="557"/>
    </location>
</feature>
<keyword evidence="4" id="KW-0539">Nucleus</keyword>
<dbReference type="Pfam" id="PF13867">
    <property type="entry name" value="SAP30_Sin3_bdg"/>
    <property type="match status" value="1"/>
</dbReference>
<keyword evidence="3" id="KW-0804">Transcription</keyword>
<dbReference type="Gene3D" id="1.10.10.10">
    <property type="entry name" value="Winged helix-like DNA-binding domain superfamily/Winged helix DNA-binding domain"/>
    <property type="match status" value="1"/>
</dbReference>
<keyword evidence="8" id="KW-1185">Reference proteome</keyword>
<evidence type="ECO:0000256" key="3">
    <source>
        <dbReference type="ARBA" id="ARBA00023163"/>
    </source>
</evidence>
<comment type="caution">
    <text evidence="7">The sequence shown here is derived from an EMBL/GenBank/DDBJ whole genome shotgun (WGS) entry which is preliminary data.</text>
</comment>
<dbReference type="InterPro" id="IPR047288">
    <property type="entry name" value="Tudor_SGF29_rpt1"/>
</dbReference>
<organism evidence="7 8">
    <name type="scientific">Pelagomonas calceolata</name>
    <dbReference type="NCBI Taxonomy" id="35677"/>
    <lineage>
        <taxon>Eukaryota</taxon>
        <taxon>Sar</taxon>
        <taxon>Stramenopiles</taxon>
        <taxon>Ochrophyta</taxon>
        <taxon>Pelagophyceae</taxon>
        <taxon>Pelagomonadales</taxon>
        <taxon>Pelagomonadaceae</taxon>
        <taxon>Pelagomonas</taxon>
    </lineage>
</organism>